<feature type="transmembrane region" description="Helical" evidence="1">
    <location>
        <begin position="20"/>
        <end position="53"/>
    </location>
</feature>
<organism evidence="3 4">
    <name type="scientific">Chitinophaga barathri</name>
    <dbReference type="NCBI Taxonomy" id="1647451"/>
    <lineage>
        <taxon>Bacteria</taxon>
        <taxon>Pseudomonadati</taxon>
        <taxon>Bacteroidota</taxon>
        <taxon>Chitinophagia</taxon>
        <taxon>Chitinophagales</taxon>
        <taxon>Chitinophagaceae</taxon>
        <taxon>Chitinophaga</taxon>
    </lineage>
</organism>
<dbReference type="Gene3D" id="3.30.700.10">
    <property type="entry name" value="Glycoprotein, Type 4 Pilin"/>
    <property type="match status" value="1"/>
</dbReference>
<evidence type="ECO:0000313" key="4">
    <source>
        <dbReference type="Proteomes" id="UP000279089"/>
    </source>
</evidence>
<evidence type="ECO:0000259" key="2">
    <source>
        <dbReference type="Pfam" id="PF08334"/>
    </source>
</evidence>
<dbReference type="Proteomes" id="UP000279089">
    <property type="component" value="Unassembled WGS sequence"/>
</dbReference>
<dbReference type="InterPro" id="IPR013545">
    <property type="entry name" value="T2SS_protein-GspG_C"/>
</dbReference>
<keyword evidence="1" id="KW-1133">Transmembrane helix</keyword>
<dbReference type="EMBL" id="RMBX01000002">
    <property type="protein sequence ID" value="RPD42373.1"/>
    <property type="molecule type" value="Genomic_DNA"/>
</dbReference>
<reference evidence="4" key="1">
    <citation type="submission" date="2018-11" db="EMBL/GenBank/DDBJ databases">
        <title>Chitinophaga lutea sp.nov., isolate from arsenic contaminated soil.</title>
        <authorList>
            <person name="Zong Y."/>
        </authorList>
    </citation>
    <scope>NUCLEOTIDE SEQUENCE [LARGE SCALE GENOMIC DNA]</scope>
    <source>
        <strain evidence="4">YLT18</strain>
    </source>
</reference>
<evidence type="ECO:0000256" key="1">
    <source>
        <dbReference type="SAM" id="Phobius"/>
    </source>
</evidence>
<dbReference type="InterPro" id="IPR045584">
    <property type="entry name" value="Pilin-like"/>
</dbReference>
<protein>
    <recommendedName>
        <fullName evidence="2">Type II secretion system protein GspG C-terminal domain-containing protein</fullName>
    </recommendedName>
</protein>
<dbReference type="Pfam" id="PF08334">
    <property type="entry name" value="T2SSG"/>
    <property type="match status" value="1"/>
</dbReference>
<name>A0A3N4N412_9BACT</name>
<dbReference type="RefSeq" id="WP_120515480.1">
    <property type="nucleotide sequence ID" value="NZ_QXZY01000003.1"/>
</dbReference>
<feature type="transmembrane region" description="Helical" evidence="1">
    <location>
        <begin position="73"/>
        <end position="95"/>
    </location>
</feature>
<dbReference type="OrthoDB" id="1447786at2"/>
<keyword evidence="4" id="KW-1185">Reference proteome</keyword>
<dbReference type="SUPFAM" id="SSF54523">
    <property type="entry name" value="Pili subunits"/>
    <property type="match status" value="1"/>
</dbReference>
<keyword evidence="1" id="KW-0472">Membrane</keyword>
<gene>
    <name evidence="3" type="ORF">EG028_04130</name>
</gene>
<dbReference type="AlphaFoldDB" id="A0A3N4N412"/>
<sequence>MPENNNIRPLINLAGKVLFVIGLVLNVLMIFFGFWPSLVFLLIMLAGAGMFSLNRDVPEINIPENIIRSVAPSLKIVFITLLAVIAGGVLLMLLTRNYSKASTTRNDCSEISASLNSYYQHHKKYPGSLDEIIGINPLRRKWNQDGWGNPYRYNTGHNVTSFTLVSPGKDGKFDSGDDIVVKQAQRIEK</sequence>
<comment type="caution">
    <text evidence="3">The sequence shown here is derived from an EMBL/GenBank/DDBJ whole genome shotgun (WGS) entry which is preliminary data.</text>
</comment>
<evidence type="ECO:0000313" key="3">
    <source>
        <dbReference type="EMBL" id="RPD42373.1"/>
    </source>
</evidence>
<proteinExistence type="predicted"/>
<keyword evidence="1" id="KW-0812">Transmembrane</keyword>
<feature type="domain" description="Type II secretion system protein GspG C-terminal" evidence="2">
    <location>
        <begin position="97"/>
        <end position="176"/>
    </location>
</feature>
<accession>A0A3N4N412</accession>